<protein>
    <submittedName>
        <fullName evidence="1">Uncharacterized protein</fullName>
    </submittedName>
</protein>
<keyword evidence="2" id="KW-1185">Reference proteome</keyword>
<dbReference type="EMBL" id="CP005587">
    <property type="protein sequence ID" value="AGK59359.1"/>
    <property type="molecule type" value="Genomic_DNA"/>
</dbReference>
<dbReference type="KEGG" id="hdt:HYPDE_38448"/>
<dbReference type="HOGENOM" id="CLU_2649542_0_0_5"/>
<dbReference type="STRING" id="670307.HYPDE_38448"/>
<dbReference type="Proteomes" id="UP000005952">
    <property type="component" value="Chromosome"/>
</dbReference>
<gene>
    <name evidence="1" type="ORF">HYPDE_38448</name>
</gene>
<reference evidence="1 2" key="1">
    <citation type="journal article" date="2013" name="Genome Announc.">
        <title>Genome sequences for three denitrifying bacterial strains isolated from a uranium- and nitrate-contaminated subsurface environment.</title>
        <authorList>
            <person name="Venkatramanan R."/>
            <person name="Prakash O."/>
            <person name="Woyke T."/>
            <person name="Chain P."/>
            <person name="Goodwin L.A."/>
            <person name="Watson D."/>
            <person name="Brooks S."/>
            <person name="Kostka J.E."/>
            <person name="Green S.J."/>
        </authorList>
    </citation>
    <scope>NUCLEOTIDE SEQUENCE [LARGE SCALE GENOMIC DNA]</scope>
    <source>
        <strain evidence="1 2">1NES1</strain>
    </source>
</reference>
<name>N0B6W6_9HYPH</name>
<evidence type="ECO:0000313" key="2">
    <source>
        <dbReference type="Proteomes" id="UP000005952"/>
    </source>
</evidence>
<accession>N0B6W6</accession>
<proteinExistence type="predicted"/>
<organism evidence="1 2">
    <name type="scientific">Hyphomicrobium denitrificans 1NES1</name>
    <dbReference type="NCBI Taxonomy" id="670307"/>
    <lineage>
        <taxon>Bacteria</taxon>
        <taxon>Pseudomonadati</taxon>
        <taxon>Pseudomonadota</taxon>
        <taxon>Alphaproteobacteria</taxon>
        <taxon>Hyphomicrobiales</taxon>
        <taxon>Hyphomicrobiaceae</taxon>
        <taxon>Hyphomicrobium</taxon>
    </lineage>
</organism>
<evidence type="ECO:0000313" key="1">
    <source>
        <dbReference type="EMBL" id="AGK59359.1"/>
    </source>
</evidence>
<dbReference type="AlphaFoldDB" id="N0B6W6"/>
<sequence length="76" mass="8629">MPPSAVFVAAINRVPGALLRRACNLKLARGRRRGENPGLIRSVLPIRLGNQRVGADKYRQPVAKWRLQLTCWRRGR</sequence>